<dbReference type="SMART" id="SM00368">
    <property type="entry name" value="LRR_RI"/>
    <property type="match status" value="8"/>
</dbReference>
<accession>A0AAU9JYD1</accession>
<dbReference type="InterPro" id="IPR027038">
    <property type="entry name" value="RanGap"/>
</dbReference>
<dbReference type="SUPFAM" id="SSF52047">
    <property type="entry name" value="RNI-like"/>
    <property type="match status" value="1"/>
</dbReference>
<dbReference type="GO" id="GO:0005634">
    <property type="term" value="C:nucleus"/>
    <property type="evidence" value="ECO:0007669"/>
    <property type="project" value="TreeGrafter"/>
</dbReference>
<evidence type="ECO:0000313" key="6">
    <source>
        <dbReference type="Proteomes" id="UP001162131"/>
    </source>
</evidence>
<dbReference type="PANTHER" id="PTHR24113:SF12">
    <property type="entry name" value="RAN GTPASE-ACTIVATING PROTEIN 1"/>
    <property type="match status" value="1"/>
</dbReference>
<dbReference type="AlphaFoldDB" id="A0AAU9JYD1"/>
<keyword evidence="6" id="KW-1185">Reference proteome</keyword>
<dbReference type="GO" id="GO:0031267">
    <property type="term" value="F:small GTPase binding"/>
    <property type="evidence" value="ECO:0007669"/>
    <property type="project" value="TreeGrafter"/>
</dbReference>
<dbReference type="GO" id="GO:0048471">
    <property type="term" value="C:perinuclear region of cytoplasm"/>
    <property type="evidence" value="ECO:0007669"/>
    <property type="project" value="TreeGrafter"/>
</dbReference>
<evidence type="ECO:0000256" key="3">
    <source>
        <dbReference type="ARBA" id="ARBA00022737"/>
    </source>
</evidence>
<comment type="caution">
    <text evidence="5">The sequence shown here is derived from an EMBL/GenBank/DDBJ whole genome shotgun (WGS) entry which is preliminary data.</text>
</comment>
<dbReference type="Pfam" id="PF13516">
    <property type="entry name" value="LRR_6"/>
    <property type="match status" value="5"/>
</dbReference>
<evidence type="ECO:0000256" key="4">
    <source>
        <dbReference type="SAM" id="Coils"/>
    </source>
</evidence>
<evidence type="ECO:0000313" key="5">
    <source>
        <dbReference type="EMBL" id="CAG9332284.1"/>
    </source>
</evidence>
<evidence type="ECO:0000256" key="2">
    <source>
        <dbReference type="ARBA" id="ARBA00022614"/>
    </source>
</evidence>
<organism evidence="5 6">
    <name type="scientific">Blepharisma stoltei</name>
    <dbReference type="NCBI Taxonomy" id="1481888"/>
    <lineage>
        <taxon>Eukaryota</taxon>
        <taxon>Sar</taxon>
        <taxon>Alveolata</taxon>
        <taxon>Ciliophora</taxon>
        <taxon>Postciliodesmatophora</taxon>
        <taxon>Heterotrichea</taxon>
        <taxon>Heterotrichida</taxon>
        <taxon>Blepharismidae</taxon>
        <taxon>Blepharisma</taxon>
    </lineage>
</organism>
<dbReference type="EMBL" id="CAJZBQ010000054">
    <property type="protein sequence ID" value="CAG9332284.1"/>
    <property type="molecule type" value="Genomic_DNA"/>
</dbReference>
<gene>
    <name evidence="5" type="ORF">BSTOLATCC_MIC55734</name>
</gene>
<dbReference type="Gene3D" id="3.80.10.10">
    <property type="entry name" value="Ribonuclease Inhibitor"/>
    <property type="match status" value="2"/>
</dbReference>
<keyword evidence="3" id="KW-0677">Repeat</keyword>
<dbReference type="Proteomes" id="UP001162131">
    <property type="component" value="Unassembled WGS sequence"/>
</dbReference>
<sequence length="547" mass="62337">MESHCTSSGCPRAPEYVCKCQDPPSYLCESHLSWHIGSKRKSEHRAMRLENLKPTDCKDCNICMKKAGQWLCLCRFPGVKLCSKCYDLHIVQSSGKHTREPIDALDFIHEESDIPKYMERKEMVDSILKIIHENNKEAEEKQNILKIAASKMMEKLKKFVDDKNMRIDYLKKQLKKLEEDVRACKFKKNLENNWLEPFFKDRDWQKIFHAVRIEIQDDTFDAYISGVCKIETEANLLKNIETPREERDQEESKDTSGMFQKIQSCYSDNGRHMHMKLKSLFESALQPSRIEKILSIELSNCMLENNGSRCLAQLLPALPQLKSLNLNSNNIGPYGVKELCPSFVYLKSLETLMLSWNKIEVRGMEALSEVLPEMSSVRNLHLSWNSLDFQGAKFLSTALPNLERLERLDLWNNQLGEEGVRFLVLSLPFLKTLKVLDLNKNDIGPQGADLLALVLPKLPELHTLSLAGNNIGPEGITNLSRAITQAKKLQVIDLARNGLTGRGAMTLMPAFQGLSRATTVIIKDNQLSVEDRRSLTREASVNGINLS</sequence>
<keyword evidence="1" id="KW-0343">GTPase activation</keyword>
<dbReference type="GO" id="GO:0005829">
    <property type="term" value="C:cytosol"/>
    <property type="evidence" value="ECO:0007669"/>
    <property type="project" value="TreeGrafter"/>
</dbReference>
<keyword evidence="2" id="KW-0433">Leucine-rich repeat</keyword>
<reference evidence="5" key="1">
    <citation type="submission" date="2021-09" db="EMBL/GenBank/DDBJ databases">
        <authorList>
            <consortium name="AG Swart"/>
            <person name="Singh M."/>
            <person name="Singh A."/>
            <person name="Seah K."/>
            <person name="Emmerich C."/>
        </authorList>
    </citation>
    <scope>NUCLEOTIDE SEQUENCE</scope>
    <source>
        <strain evidence="5">ATCC30299</strain>
    </source>
</reference>
<dbReference type="GO" id="GO:0006913">
    <property type="term" value="P:nucleocytoplasmic transport"/>
    <property type="evidence" value="ECO:0007669"/>
    <property type="project" value="TreeGrafter"/>
</dbReference>
<dbReference type="PANTHER" id="PTHR24113">
    <property type="entry name" value="RAN GTPASE-ACTIVATING PROTEIN 1"/>
    <property type="match status" value="1"/>
</dbReference>
<protein>
    <submittedName>
        <fullName evidence="5">Uncharacterized protein</fullName>
    </submittedName>
</protein>
<dbReference type="InterPro" id="IPR032675">
    <property type="entry name" value="LRR_dom_sf"/>
</dbReference>
<proteinExistence type="predicted"/>
<keyword evidence="4" id="KW-0175">Coiled coil</keyword>
<dbReference type="GO" id="GO:0005096">
    <property type="term" value="F:GTPase activator activity"/>
    <property type="evidence" value="ECO:0007669"/>
    <property type="project" value="UniProtKB-KW"/>
</dbReference>
<evidence type="ECO:0000256" key="1">
    <source>
        <dbReference type="ARBA" id="ARBA00022468"/>
    </source>
</evidence>
<name>A0AAU9JYD1_9CILI</name>
<feature type="coiled-coil region" evidence="4">
    <location>
        <begin position="160"/>
        <end position="187"/>
    </location>
</feature>
<dbReference type="InterPro" id="IPR001611">
    <property type="entry name" value="Leu-rich_rpt"/>
</dbReference>